<dbReference type="Pfam" id="PF20716">
    <property type="entry name" value="ATPTG10"/>
    <property type="match status" value="1"/>
</dbReference>
<organism evidence="2 3">
    <name type="scientific">Symbiodinium necroappetens</name>
    <dbReference type="NCBI Taxonomy" id="1628268"/>
    <lineage>
        <taxon>Eukaryota</taxon>
        <taxon>Sar</taxon>
        <taxon>Alveolata</taxon>
        <taxon>Dinophyceae</taxon>
        <taxon>Suessiales</taxon>
        <taxon>Symbiodiniaceae</taxon>
        <taxon>Symbiodinium</taxon>
    </lineage>
</organism>
<evidence type="ECO:0000313" key="2">
    <source>
        <dbReference type="EMBL" id="CAE7219010.1"/>
    </source>
</evidence>
<proteinExistence type="predicted"/>
<keyword evidence="3" id="KW-1185">Reference proteome</keyword>
<dbReference type="Proteomes" id="UP000601435">
    <property type="component" value="Unassembled WGS sequence"/>
</dbReference>
<dbReference type="InterPro" id="IPR049262">
    <property type="entry name" value="ATPTG10-like_dom"/>
</dbReference>
<dbReference type="EMBL" id="CAJNJA010007020">
    <property type="protein sequence ID" value="CAE7219010.1"/>
    <property type="molecule type" value="Genomic_DNA"/>
</dbReference>
<protein>
    <recommendedName>
        <fullName evidence="1">ATPTG10-like domain-containing protein</fullName>
    </recommendedName>
</protein>
<evidence type="ECO:0000259" key="1">
    <source>
        <dbReference type="Pfam" id="PF20716"/>
    </source>
</evidence>
<comment type="caution">
    <text evidence="2">The sequence shown here is derived from an EMBL/GenBank/DDBJ whole genome shotgun (WGS) entry which is preliminary data.</text>
</comment>
<dbReference type="OrthoDB" id="414429at2759"/>
<gene>
    <name evidence="2" type="ORF">SNEC2469_LOCUS2688</name>
</gene>
<name>A0A812K2K2_9DINO</name>
<reference evidence="2" key="1">
    <citation type="submission" date="2021-02" db="EMBL/GenBank/DDBJ databases">
        <authorList>
            <person name="Dougan E. K."/>
            <person name="Rhodes N."/>
            <person name="Thang M."/>
            <person name="Chan C."/>
        </authorList>
    </citation>
    <scope>NUCLEOTIDE SEQUENCE</scope>
</reference>
<feature type="domain" description="ATPTG10-like" evidence="1">
    <location>
        <begin position="221"/>
        <end position="318"/>
    </location>
</feature>
<dbReference type="AlphaFoldDB" id="A0A812K2K2"/>
<sequence>MCSHANSRQPIVAVDRENMGQKCCRYQISADDVGTDISVEAQPADVDDGHHGTVIGEADWCCCGKLMGRDSREVYAECPSPASTGNAILDHCVVLRGLVDGVCFRQFLRTFVQFRLVMSEVKTFHLMALTRTARDLIALTIRAVIPITDARLDACIVLETLAKELTRGSLSALGVTRVSKAVQRGSGGLRMEERQKRKPRMTCDDFTGVSGVMTGQEPKAVQQLVSDLKMMAAYDAAADWGEAKAMDGAYAAMSWDDAAVKAALPEYLKSSGEERAKVDYAFGALILRPPQTSDVRQAAMQTWIKARLFTYNKVLPFDFSPPAA</sequence>
<accession>A0A812K2K2</accession>
<evidence type="ECO:0000313" key="3">
    <source>
        <dbReference type="Proteomes" id="UP000601435"/>
    </source>
</evidence>